<gene>
    <name evidence="2" type="ORF">LCGC14_2707740</name>
</gene>
<accession>A0A0F9A1K8</accession>
<feature type="domain" description="SHOCT" evidence="1">
    <location>
        <begin position="2"/>
        <end position="26"/>
    </location>
</feature>
<organism evidence="2">
    <name type="scientific">marine sediment metagenome</name>
    <dbReference type="NCBI Taxonomy" id="412755"/>
    <lineage>
        <taxon>unclassified sequences</taxon>
        <taxon>metagenomes</taxon>
        <taxon>ecological metagenomes</taxon>
    </lineage>
</organism>
<protein>
    <recommendedName>
        <fullName evidence="1">SHOCT domain-containing protein</fullName>
    </recommendedName>
</protein>
<proteinExistence type="predicted"/>
<name>A0A0F9A1K8_9ZZZZ</name>
<sequence>GLDTLRERFARGEIDKNEFDERKRLLAD</sequence>
<reference evidence="2" key="1">
    <citation type="journal article" date="2015" name="Nature">
        <title>Complex archaea that bridge the gap between prokaryotes and eukaryotes.</title>
        <authorList>
            <person name="Spang A."/>
            <person name="Saw J.H."/>
            <person name="Jorgensen S.L."/>
            <person name="Zaremba-Niedzwiedzka K."/>
            <person name="Martijn J."/>
            <person name="Lind A.E."/>
            <person name="van Eijk R."/>
            <person name="Schleper C."/>
            <person name="Guy L."/>
            <person name="Ettema T.J."/>
        </authorList>
    </citation>
    <scope>NUCLEOTIDE SEQUENCE</scope>
</reference>
<evidence type="ECO:0000313" key="2">
    <source>
        <dbReference type="EMBL" id="KKK91955.1"/>
    </source>
</evidence>
<dbReference type="InterPro" id="IPR018649">
    <property type="entry name" value="SHOCT"/>
</dbReference>
<dbReference type="EMBL" id="LAZR01048427">
    <property type="protein sequence ID" value="KKK91955.1"/>
    <property type="molecule type" value="Genomic_DNA"/>
</dbReference>
<dbReference type="AlphaFoldDB" id="A0A0F9A1K8"/>
<dbReference type="Pfam" id="PF09851">
    <property type="entry name" value="SHOCT"/>
    <property type="match status" value="1"/>
</dbReference>
<feature type="non-terminal residue" evidence="2">
    <location>
        <position position="1"/>
    </location>
</feature>
<evidence type="ECO:0000259" key="1">
    <source>
        <dbReference type="Pfam" id="PF09851"/>
    </source>
</evidence>
<comment type="caution">
    <text evidence="2">The sequence shown here is derived from an EMBL/GenBank/DDBJ whole genome shotgun (WGS) entry which is preliminary data.</text>
</comment>